<feature type="compositionally biased region" description="Basic and acidic residues" evidence="6">
    <location>
        <begin position="790"/>
        <end position="803"/>
    </location>
</feature>
<dbReference type="SMART" id="SM00487">
    <property type="entry name" value="DEXDc"/>
    <property type="match status" value="1"/>
</dbReference>
<dbReference type="GeneID" id="18822630"/>
<dbReference type="Pfam" id="PF00270">
    <property type="entry name" value="DEAD"/>
    <property type="match status" value="1"/>
</dbReference>
<dbReference type="OMA" id="REAMTAC"/>
<feature type="compositionally biased region" description="Basic and acidic residues" evidence="6">
    <location>
        <begin position="702"/>
        <end position="738"/>
    </location>
</feature>
<gene>
    <name evidence="9" type="ORF">AGABI1DRAFT_108779</name>
</gene>
<dbReference type="InterPro" id="IPR027417">
    <property type="entry name" value="P-loop_NTPase"/>
</dbReference>
<dbReference type="InterPro" id="IPR011545">
    <property type="entry name" value="DEAD/DEAH_box_helicase_dom"/>
</dbReference>
<dbReference type="GO" id="GO:0003723">
    <property type="term" value="F:RNA binding"/>
    <property type="evidence" value="ECO:0007669"/>
    <property type="project" value="UniProtKB-UniRule"/>
</dbReference>
<dbReference type="GO" id="GO:0005524">
    <property type="term" value="F:ATP binding"/>
    <property type="evidence" value="ECO:0007669"/>
    <property type="project" value="UniProtKB-UniRule"/>
</dbReference>
<comment type="similarity">
    <text evidence="5">Belongs to the DEAD box helicase family.</text>
</comment>
<dbReference type="InParanoid" id="K5X0N9"/>
<comment type="function">
    <text evidence="5">RNA helicase.</text>
</comment>
<dbReference type="InterPro" id="IPR001650">
    <property type="entry name" value="Helicase_C-like"/>
</dbReference>
<dbReference type="Gene3D" id="3.40.50.300">
    <property type="entry name" value="P-loop containing nucleotide triphosphate hydrolases"/>
    <property type="match status" value="2"/>
</dbReference>
<keyword evidence="5" id="KW-0347">Helicase</keyword>
<dbReference type="GO" id="GO:0003724">
    <property type="term" value="F:RNA helicase activity"/>
    <property type="evidence" value="ECO:0007669"/>
    <property type="project" value="UniProtKB-EC"/>
</dbReference>
<feature type="region of interest" description="Disordered" evidence="6">
    <location>
        <begin position="664"/>
        <end position="803"/>
    </location>
</feature>
<dbReference type="KEGG" id="abp:AGABI1DRAFT108779"/>
<dbReference type="EC" id="3.6.4.13" evidence="5"/>
<protein>
    <recommendedName>
        <fullName evidence="5">ATP-dependent RNA helicase</fullName>
        <ecNumber evidence="5">3.6.4.13</ecNumber>
    </recommendedName>
</protein>
<dbReference type="Pfam" id="PF00271">
    <property type="entry name" value="Helicase_C"/>
    <property type="match status" value="1"/>
</dbReference>
<evidence type="ECO:0000313" key="9">
    <source>
        <dbReference type="EMBL" id="EKM76457.1"/>
    </source>
</evidence>
<sequence>MSSSAFWTRLARTALVRPRLGAPSIFRRSFVLLAAKPTSNAVLRSIPLIHRHQSSAASALVPTSEDLSEDVEVTDNEEKLPEFASLQGSVDPRVLRALTGNPFNLTTMSVVQAQVLPLLPGLAEPYDAENAPEHPRDLLVRAKTGTGKTLGFLIPVVEARLKTLAAQGKQAADSGLGPSKSLAEAARRRFAKSHTGAVIISPTRELATQIAQEANKLVRNIEGFGVHLLVGGESKGGQLGGFRRNAHDIIVATPGRLKDILDSCPDIAESVSHTQTLVLDEADSLLDMGFQPDLLAIQEYMPKSPERQTFLFSATISRAIRDIARASLAKRHTYINCVSSDHSPVHAHIPQYHTVLPSAEHQIPHVLRSLAHDQLIHPGKSKSIVFLPTTKMTMLFAEILKNLSPNLLPAGAHTTVYELHSKKSMESRTRASNRFRNDVSGASILITSDVSARGVDYPGVSRVIQVGIPSTGEQYIHRVGRTGRAGTQGRGDLVLLPWERGFVTNQLSQVELKPLTVQDLTTETLELAKAHDDDPATFFGGQILKAPTRSSMQNSRSMSFRKQQRTSEALFRLSIAPLIDDIPRAVTELLASADPEPIGETFTSLLGYYIGKINELKIRKTEVLDGCKDWVVQAGGMAEPPSLSKAFLDKLGFGNMDAMNRVRRDGFREPQRSSWAFKGRENFRGDGERGFGQRDGGGGFGGRREGGGSFGGRREEGGSFGRRRDGEGGFSRPRRDGDGGFGGARQRDGDGGFGRGRRDGPGDGKKQHWQGRGRVNNKNSGKSWDAAKNSQDDGGFKDHWNPF</sequence>
<dbReference type="FunCoup" id="K5X0N9">
    <property type="interactions" value="191"/>
</dbReference>
<evidence type="ECO:0000256" key="2">
    <source>
        <dbReference type="ARBA" id="ARBA00022801"/>
    </source>
</evidence>
<evidence type="ECO:0000313" key="10">
    <source>
        <dbReference type="Proteomes" id="UP000008493"/>
    </source>
</evidence>
<dbReference type="HOGENOM" id="CLU_003041_26_6_1"/>
<dbReference type="PANTHER" id="PTHR24031">
    <property type="entry name" value="RNA HELICASE"/>
    <property type="match status" value="1"/>
</dbReference>
<dbReference type="Proteomes" id="UP000008493">
    <property type="component" value="Unassembled WGS sequence"/>
</dbReference>
<keyword evidence="3 5" id="KW-0067">ATP-binding</keyword>
<evidence type="ECO:0000256" key="5">
    <source>
        <dbReference type="RuleBase" id="RU365068"/>
    </source>
</evidence>
<keyword evidence="10" id="KW-1185">Reference proteome</keyword>
<feature type="domain" description="Helicase ATP-binding" evidence="7">
    <location>
        <begin position="129"/>
        <end position="334"/>
    </location>
</feature>
<dbReference type="CDD" id="cd18787">
    <property type="entry name" value="SF2_C_DEAD"/>
    <property type="match status" value="1"/>
</dbReference>
<dbReference type="RefSeq" id="XP_007332902.1">
    <property type="nucleotide sequence ID" value="XM_007332840.1"/>
</dbReference>
<keyword evidence="4 5" id="KW-0694">RNA-binding</keyword>
<dbReference type="PROSITE" id="PS51192">
    <property type="entry name" value="HELICASE_ATP_BIND_1"/>
    <property type="match status" value="1"/>
</dbReference>
<name>K5X0N9_AGABU</name>
<organism evidence="9 10">
    <name type="scientific">Agaricus bisporus var. burnettii (strain JB137-S8 / ATCC MYA-4627 / FGSC 10392)</name>
    <name type="common">White button mushroom</name>
    <dbReference type="NCBI Taxonomy" id="597362"/>
    <lineage>
        <taxon>Eukaryota</taxon>
        <taxon>Fungi</taxon>
        <taxon>Dikarya</taxon>
        <taxon>Basidiomycota</taxon>
        <taxon>Agaricomycotina</taxon>
        <taxon>Agaricomycetes</taxon>
        <taxon>Agaricomycetidae</taxon>
        <taxon>Agaricales</taxon>
        <taxon>Agaricineae</taxon>
        <taxon>Agaricaceae</taxon>
        <taxon>Agaricus</taxon>
    </lineage>
</organism>
<accession>K5X0N9</accession>
<dbReference type="STRING" id="597362.K5X0N9"/>
<dbReference type="SMART" id="SM00490">
    <property type="entry name" value="HELICc"/>
    <property type="match status" value="1"/>
</dbReference>
<comment type="catalytic activity">
    <reaction evidence="5">
        <text>ATP + H2O = ADP + phosphate + H(+)</text>
        <dbReference type="Rhea" id="RHEA:13065"/>
        <dbReference type="ChEBI" id="CHEBI:15377"/>
        <dbReference type="ChEBI" id="CHEBI:15378"/>
        <dbReference type="ChEBI" id="CHEBI:30616"/>
        <dbReference type="ChEBI" id="CHEBI:43474"/>
        <dbReference type="ChEBI" id="CHEBI:456216"/>
        <dbReference type="EC" id="3.6.4.13"/>
    </reaction>
</comment>
<dbReference type="GO" id="GO:0016787">
    <property type="term" value="F:hydrolase activity"/>
    <property type="evidence" value="ECO:0007669"/>
    <property type="project" value="UniProtKB-KW"/>
</dbReference>
<evidence type="ECO:0000256" key="3">
    <source>
        <dbReference type="ARBA" id="ARBA00022840"/>
    </source>
</evidence>
<comment type="domain">
    <text evidence="5">The Q motif is unique to and characteristic of the DEAD box family of RNA helicases and controls ATP binding and hydrolysis.</text>
</comment>
<evidence type="ECO:0000259" key="7">
    <source>
        <dbReference type="PROSITE" id="PS51192"/>
    </source>
</evidence>
<dbReference type="InterPro" id="IPR014001">
    <property type="entry name" value="Helicase_ATP-bd"/>
</dbReference>
<dbReference type="AlphaFoldDB" id="K5X0N9"/>
<evidence type="ECO:0000256" key="4">
    <source>
        <dbReference type="ARBA" id="ARBA00022884"/>
    </source>
</evidence>
<feature type="domain" description="Helicase C-terminal" evidence="8">
    <location>
        <begin position="371"/>
        <end position="528"/>
    </location>
</feature>
<keyword evidence="2 5" id="KW-0378">Hydrolase</keyword>
<keyword evidence="1 5" id="KW-0547">Nucleotide-binding</keyword>
<dbReference type="SUPFAM" id="SSF52540">
    <property type="entry name" value="P-loop containing nucleoside triphosphate hydrolases"/>
    <property type="match status" value="1"/>
</dbReference>
<reference evidence="10" key="1">
    <citation type="journal article" date="2012" name="Proc. Natl. Acad. Sci. U.S.A.">
        <title>Genome sequence of the button mushroom Agaricus bisporus reveals mechanisms governing adaptation to a humic-rich ecological niche.</title>
        <authorList>
            <person name="Morin E."/>
            <person name="Kohler A."/>
            <person name="Baker A.R."/>
            <person name="Foulongne-Oriol M."/>
            <person name="Lombard V."/>
            <person name="Nagy L.G."/>
            <person name="Ohm R.A."/>
            <person name="Patyshakuliyeva A."/>
            <person name="Brun A."/>
            <person name="Aerts A.L."/>
            <person name="Bailey A.M."/>
            <person name="Billette C."/>
            <person name="Coutinho P.M."/>
            <person name="Deakin G."/>
            <person name="Doddapaneni H."/>
            <person name="Floudas D."/>
            <person name="Grimwood J."/>
            <person name="Hilden K."/>
            <person name="Kuees U."/>
            <person name="LaButti K.M."/>
            <person name="Lapidus A."/>
            <person name="Lindquist E.A."/>
            <person name="Lucas S.M."/>
            <person name="Murat C."/>
            <person name="Riley R.W."/>
            <person name="Salamov A.A."/>
            <person name="Schmutz J."/>
            <person name="Subramanian V."/>
            <person name="Woesten H.A.B."/>
            <person name="Xu J."/>
            <person name="Eastwood D.C."/>
            <person name="Foster G.D."/>
            <person name="Sonnenberg A.S."/>
            <person name="Cullen D."/>
            <person name="de Vries R.P."/>
            <person name="Lundell T."/>
            <person name="Hibbett D.S."/>
            <person name="Henrissat B."/>
            <person name="Burton K.S."/>
            <person name="Kerrigan R.W."/>
            <person name="Challen M.P."/>
            <person name="Grigoriev I.V."/>
            <person name="Martin F."/>
        </authorList>
    </citation>
    <scope>NUCLEOTIDE SEQUENCE [LARGE SCALE GENOMIC DNA]</scope>
    <source>
        <strain evidence="10">JB137-S8 / ATCC MYA-4627 / FGSC 10392</strain>
    </source>
</reference>
<dbReference type="OrthoDB" id="193716at2759"/>
<feature type="compositionally biased region" description="Basic and acidic residues" evidence="6">
    <location>
        <begin position="678"/>
        <end position="692"/>
    </location>
</feature>
<evidence type="ECO:0000256" key="1">
    <source>
        <dbReference type="ARBA" id="ARBA00022741"/>
    </source>
</evidence>
<evidence type="ECO:0000259" key="8">
    <source>
        <dbReference type="PROSITE" id="PS51194"/>
    </source>
</evidence>
<dbReference type="eggNOG" id="KOG0342">
    <property type="taxonomic scope" value="Eukaryota"/>
</dbReference>
<evidence type="ECO:0000256" key="6">
    <source>
        <dbReference type="SAM" id="MobiDB-lite"/>
    </source>
</evidence>
<proteinExistence type="inferred from homology"/>
<feature type="compositionally biased region" description="Basic and acidic residues" evidence="6">
    <location>
        <begin position="745"/>
        <end position="766"/>
    </location>
</feature>
<dbReference type="PROSITE" id="PS51194">
    <property type="entry name" value="HELICASE_CTER"/>
    <property type="match status" value="1"/>
</dbReference>
<dbReference type="EMBL" id="JH971402">
    <property type="protein sequence ID" value="EKM76457.1"/>
    <property type="molecule type" value="Genomic_DNA"/>
</dbReference>